<feature type="transmembrane region" description="Helical" evidence="6">
    <location>
        <begin position="392"/>
        <end position="413"/>
    </location>
</feature>
<feature type="transmembrane region" description="Helical" evidence="6">
    <location>
        <begin position="61"/>
        <end position="90"/>
    </location>
</feature>
<feature type="transmembrane region" description="Helical" evidence="6">
    <location>
        <begin position="186"/>
        <end position="205"/>
    </location>
</feature>
<protein>
    <recommendedName>
        <fullName evidence="9">Amino acid permease/ SLC12A domain-containing protein</fullName>
    </recommendedName>
</protein>
<dbReference type="VEuPathDB" id="FungiDB:TRICI_006821"/>
<feature type="transmembrane region" description="Helical" evidence="6">
    <location>
        <begin position="156"/>
        <end position="174"/>
    </location>
</feature>
<accession>A0A642UCV8</accession>
<dbReference type="Pfam" id="PF13520">
    <property type="entry name" value="AA_permease_2"/>
    <property type="match status" value="1"/>
</dbReference>
<evidence type="ECO:0000256" key="3">
    <source>
        <dbReference type="ARBA" id="ARBA00022989"/>
    </source>
</evidence>
<keyword evidence="4 6" id="KW-0472">Membrane</keyword>
<dbReference type="EMBL" id="SWFS01000573">
    <property type="protein sequence ID" value="KAA8896866.1"/>
    <property type="molecule type" value="Genomic_DNA"/>
</dbReference>
<dbReference type="PANTHER" id="PTHR11785">
    <property type="entry name" value="AMINO ACID TRANSPORTER"/>
    <property type="match status" value="1"/>
</dbReference>
<dbReference type="Gene3D" id="1.20.1740.10">
    <property type="entry name" value="Amino acid/polyamine transporter I"/>
    <property type="match status" value="1"/>
</dbReference>
<dbReference type="InterPro" id="IPR050598">
    <property type="entry name" value="AminoAcid_Transporter"/>
</dbReference>
<proteinExistence type="predicted"/>
<dbReference type="Proteomes" id="UP000761534">
    <property type="component" value="Unassembled WGS sequence"/>
</dbReference>
<feature type="transmembrane region" description="Helical" evidence="6">
    <location>
        <begin position="464"/>
        <end position="486"/>
    </location>
</feature>
<comment type="subcellular location">
    <subcellularLocation>
        <location evidence="1">Membrane</location>
        <topology evidence="1">Multi-pass membrane protein</topology>
    </subcellularLocation>
</comment>
<dbReference type="GO" id="GO:0016020">
    <property type="term" value="C:membrane"/>
    <property type="evidence" value="ECO:0007669"/>
    <property type="project" value="UniProtKB-SubCell"/>
</dbReference>
<evidence type="ECO:0000256" key="4">
    <source>
        <dbReference type="ARBA" id="ARBA00023136"/>
    </source>
</evidence>
<dbReference type="PIRSF" id="PIRSF006060">
    <property type="entry name" value="AA_transporter"/>
    <property type="match status" value="1"/>
</dbReference>
<evidence type="ECO:0000313" key="8">
    <source>
        <dbReference type="Proteomes" id="UP000761534"/>
    </source>
</evidence>
<feature type="region of interest" description="Disordered" evidence="5">
    <location>
        <begin position="1"/>
        <end position="28"/>
    </location>
</feature>
<feature type="transmembrane region" description="Helical" evidence="6">
    <location>
        <begin position="225"/>
        <end position="250"/>
    </location>
</feature>
<keyword evidence="2 6" id="KW-0812">Transmembrane</keyword>
<evidence type="ECO:0000256" key="1">
    <source>
        <dbReference type="ARBA" id="ARBA00004141"/>
    </source>
</evidence>
<feature type="compositionally biased region" description="Basic and acidic residues" evidence="5">
    <location>
        <begin position="1"/>
        <end position="11"/>
    </location>
</feature>
<reference evidence="7" key="1">
    <citation type="journal article" date="2019" name="G3 (Bethesda)">
        <title>Genome Assemblies of Two Rare Opportunistic Yeast Pathogens: Diutina rugosa (syn. Candida rugosa) and Trichomonascus ciferrii (syn. Candida ciferrii).</title>
        <authorList>
            <person name="Mixao V."/>
            <person name="Saus E."/>
            <person name="Hansen A.P."/>
            <person name="Lass-Florl C."/>
            <person name="Gabaldon T."/>
        </authorList>
    </citation>
    <scope>NUCLEOTIDE SEQUENCE</scope>
    <source>
        <strain evidence="7">CBS 4856</strain>
    </source>
</reference>
<keyword evidence="8" id="KW-1185">Reference proteome</keyword>
<keyword evidence="3 6" id="KW-1133">Transmembrane helix</keyword>
<feature type="transmembrane region" description="Helical" evidence="6">
    <location>
        <begin position="262"/>
        <end position="285"/>
    </location>
</feature>
<dbReference type="InterPro" id="IPR002293">
    <property type="entry name" value="AA/rel_permease1"/>
</dbReference>
<feature type="transmembrane region" description="Helical" evidence="6">
    <location>
        <begin position="36"/>
        <end position="55"/>
    </location>
</feature>
<evidence type="ECO:0000313" key="7">
    <source>
        <dbReference type="EMBL" id="KAA8896866.1"/>
    </source>
</evidence>
<evidence type="ECO:0000256" key="2">
    <source>
        <dbReference type="ARBA" id="ARBA00022692"/>
    </source>
</evidence>
<feature type="transmembrane region" description="Helical" evidence="6">
    <location>
        <begin position="314"/>
        <end position="338"/>
    </location>
</feature>
<comment type="caution">
    <text evidence="7">The sequence shown here is derived from an EMBL/GenBank/DDBJ whole genome shotgun (WGS) entry which is preliminary data.</text>
</comment>
<evidence type="ECO:0008006" key="9">
    <source>
        <dbReference type="Google" id="ProtNLM"/>
    </source>
</evidence>
<organism evidence="7 8">
    <name type="scientific">Trichomonascus ciferrii</name>
    <dbReference type="NCBI Taxonomy" id="44093"/>
    <lineage>
        <taxon>Eukaryota</taxon>
        <taxon>Fungi</taxon>
        <taxon>Dikarya</taxon>
        <taxon>Ascomycota</taxon>
        <taxon>Saccharomycotina</taxon>
        <taxon>Dipodascomycetes</taxon>
        <taxon>Dipodascales</taxon>
        <taxon>Trichomonascaceae</taxon>
        <taxon>Trichomonascus</taxon>
        <taxon>Trichomonascus ciferrii complex</taxon>
    </lineage>
</organism>
<dbReference type="AlphaFoldDB" id="A0A642UCV8"/>
<feature type="transmembrane region" description="Helical" evidence="6">
    <location>
        <begin position="434"/>
        <end position="452"/>
    </location>
</feature>
<dbReference type="FunFam" id="1.20.1740.10:FF:000025">
    <property type="entry name" value="High-affinity methionine permease"/>
    <property type="match status" value="1"/>
</dbReference>
<sequence>MLFGNREDTQKTSDVNSSSDDVETGEVYDGSGRKQIGVVSAIFLVFNRMIGTGIFATPSTIFGFCGSVGLSLFIWVIGSLIAGAGLIVYLEWGSAIPKNGGEKNYLEYFYTRPKFLATSMYAAYVFLIGWAASNSVVFGEYILYAAGIEVGRWNQRLIGLACVTFSFLIHALFLKWGLRLQNLLGIFKLVVIIIIIVTGWVVLGGNVDIPKTHAFTNAFEGTTGTAYGIVTALYNVIWSFVGYSNANYALAEAKNPNRILKIAAPLALISVAVMYILCNISYFAVVPKEQIASSGRILAAQFFGIVFGKRGETALSVFVALSALGNVLSVIFSQGRIVQELAREGLLPFSGFLSSNKPCNAPFAGLFEHWVVSVIIMLAPPPGDAYNFILNLISYPLSVVNTFVALALCIIYIQKYRGKAFLDWNPPIKATLPISIFFFLSSIYLIVAPFVPPDTPDNNVYEELPYYLHCVVGIALFVAGGIYWIIWAKLCPKIFGYELDRIQISGDDGWTRYQVIQRYADGREVAVKY</sequence>
<evidence type="ECO:0000256" key="6">
    <source>
        <dbReference type="SAM" id="Phobius"/>
    </source>
</evidence>
<gene>
    <name evidence="7" type="ORF">TRICI_006821</name>
</gene>
<dbReference type="OrthoDB" id="5982228at2759"/>
<feature type="transmembrane region" description="Helical" evidence="6">
    <location>
        <begin position="121"/>
        <end position="144"/>
    </location>
</feature>
<dbReference type="PANTHER" id="PTHR11785:SF498">
    <property type="entry name" value="HIGH-AFFINITY METHIONINE PERMEASE"/>
    <property type="match status" value="1"/>
</dbReference>
<evidence type="ECO:0000256" key="5">
    <source>
        <dbReference type="SAM" id="MobiDB-lite"/>
    </source>
</evidence>
<dbReference type="GO" id="GO:0015179">
    <property type="term" value="F:L-amino acid transmembrane transporter activity"/>
    <property type="evidence" value="ECO:0007669"/>
    <property type="project" value="TreeGrafter"/>
</dbReference>
<name>A0A642UCV8_9ASCO</name>